<dbReference type="Pfam" id="PF12937">
    <property type="entry name" value="F-box-like"/>
    <property type="match status" value="1"/>
</dbReference>
<organism evidence="6 7">
    <name type="scientific">Megaselia scalaris</name>
    <name type="common">Humpbacked fly</name>
    <name type="synonym">Phora scalaris</name>
    <dbReference type="NCBI Taxonomy" id="36166"/>
    <lineage>
        <taxon>Eukaryota</taxon>
        <taxon>Metazoa</taxon>
        <taxon>Ecdysozoa</taxon>
        <taxon>Arthropoda</taxon>
        <taxon>Hexapoda</taxon>
        <taxon>Insecta</taxon>
        <taxon>Pterygota</taxon>
        <taxon>Neoptera</taxon>
        <taxon>Endopterygota</taxon>
        <taxon>Diptera</taxon>
        <taxon>Brachycera</taxon>
        <taxon>Muscomorpha</taxon>
        <taxon>Platypezoidea</taxon>
        <taxon>Phoridae</taxon>
        <taxon>Megaseliini</taxon>
        <taxon>Megaselia</taxon>
    </lineage>
</organism>
<dbReference type="CDD" id="cd22089">
    <property type="entry name" value="F-box_FBXO9"/>
    <property type="match status" value="1"/>
</dbReference>
<keyword evidence="7" id="KW-1185">Reference proteome</keyword>
<dbReference type="STRING" id="36166.T1GCK8"/>
<evidence type="ECO:0000256" key="4">
    <source>
        <dbReference type="SAM" id="MobiDB-lite"/>
    </source>
</evidence>
<evidence type="ECO:0000313" key="6">
    <source>
        <dbReference type="EnsemblMetazoa" id="MESCA001023-PA"/>
    </source>
</evidence>
<evidence type="ECO:0000313" key="7">
    <source>
        <dbReference type="Proteomes" id="UP000015102"/>
    </source>
</evidence>
<reference evidence="7" key="1">
    <citation type="submission" date="2013-02" db="EMBL/GenBank/DDBJ databases">
        <authorList>
            <person name="Hughes D."/>
        </authorList>
    </citation>
    <scope>NUCLEOTIDE SEQUENCE</scope>
    <source>
        <strain>Durham</strain>
        <strain evidence="7">NC isolate 2 -- Noor lab</strain>
    </source>
</reference>
<dbReference type="GO" id="GO:0031146">
    <property type="term" value="P:SCF-dependent proteasomal ubiquitin-dependent protein catabolic process"/>
    <property type="evidence" value="ECO:0007669"/>
    <property type="project" value="TreeGrafter"/>
</dbReference>
<feature type="domain" description="F-box" evidence="5">
    <location>
        <begin position="148"/>
        <end position="198"/>
    </location>
</feature>
<dbReference type="InterPro" id="IPR019734">
    <property type="entry name" value="TPR_rpt"/>
</dbReference>
<feature type="region of interest" description="Disordered" evidence="4">
    <location>
        <begin position="1"/>
        <end position="36"/>
    </location>
</feature>
<feature type="repeat" description="TPR" evidence="3">
    <location>
        <begin position="36"/>
        <end position="69"/>
    </location>
</feature>
<dbReference type="InterPro" id="IPR036047">
    <property type="entry name" value="F-box-like_dom_sf"/>
</dbReference>
<dbReference type="EnsemblMetazoa" id="MESCA001023-RA">
    <property type="protein sequence ID" value="MESCA001023-PA"/>
    <property type="gene ID" value="MESCA001023"/>
</dbReference>
<feature type="compositionally biased region" description="Polar residues" evidence="4">
    <location>
        <begin position="1"/>
        <end position="17"/>
    </location>
</feature>
<dbReference type="Proteomes" id="UP000015102">
    <property type="component" value="Unassembled WGS sequence"/>
</dbReference>
<name>T1GCK8_MEGSC</name>
<accession>T1GCK8</accession>
<dbReference type="PANTHER" id="PTHR12874">
    <property type="entry name" value="F-BOX ONLY PROTEIN 48-RELATED"/>
    <property type="match status" value="1"/>
</dbReference>
<evidence type="ECO:0000256" key="3">
    <source>
        <dbReference type="PROSITE-ProRule" id="PRU00339"/>
    </source>
</evidence>
<evidence type="ECO:0000256" key="1">
    <source>
        <dbReference type="ARBA" id="ARBA00019775"/>
    </source>
</evidence>
<keyword evidence="2 3" id="KW-0802">TPR repeat</keyword>
<sequence>MNSFIPRSPKTSRSAEFSSDGEDDEDSSSSPDDEKAERLFKVGIELEQSGKVYDALQYYRRAVQLVPDIEFRIYEISKRHVSKNLNNDDSNFNKHSLSNVPEIDPNKNQEDAENLEGVDLVQRFQSQLGSKLIKSSVNEKTLTTALHISDLPLEIIFYILKWTISNQLDMYSLEQIAATCKGLYLCARDEEIWKQACIKVWGVNTCTLQESHF</sequence>
<dbReference type="Gene3D" id="1.20.1280.50">
    <property type="match status" value="1"/>
</dbReference>
<dbReference type="PROSITE" id="PS50005">
    <property type="entry name" value="TPR"/>
    <property type="match status" value="1"/>
</dbReference>
<protein>
    <recommendedName>
        <fullName evidence="1">F-box only protein 9</fullName>
    </recommendedName>
</protein>
<evidence type="ECO:0000256" key="2">
    <source>
        <dbReference type="ARBA" id="ARBA00022803"/>
    </source>
</evidence>
<dbReference type="SUPFAM" id="SSF81383">
    <property type="entry name" value="F-box domain"/>
    <property type="match status" value="1"/>
</dbReference>
<dbReference type="EMBL" id="CAQQ02116565">
    <property type="status" value="NOT_ANNOTATED_CDS"/>
    <property type="molecule type" value="Genomic_DNA"/>
</dbReference>
<dbReference type="EMBL" id="CAQQ02116563">
    <property type="status" value="NOT_ANNOTATED_CDS"/>
    <property type="molecule type" value="Genomic_DNA"/>
</dbReference>
<dbReference type="HOGENOM" id="CLU_1297243_0_0_1"/>
<proteinExistence type="predicted"/>
<evidence type="ECO:0000259" key="5">
    <source>
        <dbReference type="Pfam" id="PF12937"/>
    </source>
</evidence>
<dbReference type="OMA" id="MTHISAI"/>
<dbReference type="AlphaFoldDB" id="T1GCK8"/>
<dbReference type="EMBL" id="CAQQ02116564">
    <property type="status" value="NOT_ANNOTATED_CDS"/>
    <property type="molecule type" value="Genomic_DNA"/>
</dbReference>
<dbReference type="GO" id="GO:0019005">
    <property type="term" value="C:SCF ubiquitin ligase complex"/>
    <property type="evidence" value="ECO:0007669"/>
    <property type="project" value="TreeGrafter"/>
</dbReference>
<dbReference type="GO" id="GO:0005737">
    <property type="term" value="C:cytoplasm"/>
    <property type="evidence" value="ECO:0007669"/>
    <property type="project" value="TreeGrafter"/>
</dbReference>
<dbReference type="EMBL" id="CAQQ02116566">
    <property type="status" value="NOT_ANNOTATED_CDS"/>
    <property type="molecule type" value="Genomic_DNA"/>
</dbReference>
<dbReference type="SUPFAM" id="SSF116846">
    <property type="entry name" value="MIT domain"/>
    <property type="match status" value="1"/>
</dbReference>
<reference evidence="6" key="2">
    <citation type="submission" date="2015-06" db="UniProtKB">
        <authorList>
            <consortium name="EnsemblMetazoa"/>
        </authorList>
    </citation>
    <scope>IDENTIFICATION</scope>
</reference>
<dbReference type="PANTHER" id="PTHR12874:SF29">
    <property type="entry name" value="F-BOX ONLY PROTEIN 9"/>
    <property type="match status" value="1"/>
</dbReference>
<dbReference type="InterPro" id="IPR001810">
    <property type="entry name" value="F-box_dom"/>
</dbReference>
<dbReference type="InterPro" id="IPR036181">
    <property type="entry name" value="MIT_dom_sf"/>
</dbReference>